<keyword evidence="1 4" id="KW-1015">Disulfide bond</keyword>
<evidence type="ECO:0000313" key="7">
    <source>
        <dbReference type="Proteomes" id="UP001314263"/>
    </source>
</evidence>
<dbReference type="AlphaFoldDB" id="A0AAV1HUY7"/>
<comment type="similarity">
    <text evidence="2">Belongs to the thioredoxin family.</text>
</comment>
<evidence type="ECO:0000313" key="6">
    <source>
        <dbReference type="EMBL" id="CAK0737144.1"/>
    </source>
</evidence>
<feature type="site" description="Deprotonates C-terminal active site Cys" evidence="3">
    <location>
        <position position="28"/>
    </location>
</feature>
<feature type="domain" description="Thioredoxin" evidence="5">
    <location>
        <begin position="1"/>
        <end position="108"/>
    </location>
</feature>
<protein>
    <recommendedName>
        <fullName evidence="2">Thioredoxin</fullName>
    </recommendedName>
</protein>
<sequence>MGEGNTVTISSKAQWDEHIKSGKTVVVDFTATWCGPCKMIKPVFASLSTKHPSLVFLTVDVDANEAVAAECGISAMPTFQVWKDGQKVADLVGASKQKLVELVNSHTSDQATDASAIA</sequence>
<dbReference type="PROSITE" id="PS51352">
    <property type="entry name" value="THIOREDOXIN_2"/>
    <property type="match status" value="1"/>
</dbReference>
<reference evidence="6 7" key="1">
    <citation type="submission" date="2023-10" db="EMBL/GenBank/DDBJ databases">
        <authorList>
            <person name="Maclean D."/>
            <person name="Macfadyen A."/>
        </authorList>
    </citation>
    <scope>NUCLEOTIDE SEQUENCE [LARGE SCALE GENOMIC DNA]</scope>
</reference>
<evidence type="ECO:0000256" key="1">
    <source>
        <dbReference type="ARBA" id="ARBA00023157"/>
    </source>
</evidence>
<accession>A0AAV1HUY7</accession>
<keyword evidence="4" id="KW-0676">Redox-active center</keyword>
<gene>
    <name evidence="6" type="ORF">CVIRNUC_000862</name>
</gene>
<dbReference type="PANTHER" id="PTHR46115">
    <property type="entry name" value="THIOREDOXIN-LIKE PROTEIN 1"/>
    <property type="match status" value="1"/>
</dbReference>
<name>A0AAV1HUY7_9CHLO</name>
<dbReference type="EMBL" id="CAUYUE010000001">
    <property type="protein sequence ID" value="CAK0737144.1"/>
    <property type="molecule type" value="Genomic_DNA"/>
</dbReference>
<dbReference type="Gene3D" id="3.40.30.10">
    <property type="entry name" value="Glutaredoxin"/>
    <property type="match status" value="1"/>
</dbReference>
<dbReference type="InterPro" id="IPR017937">
    <property type="entry name" value="Thioredoxin_CS"/>
</dbReference>
<dbReference type="CDD" id="cd02947">
    <property type="entry name" value="TRX_family"/>
    <property type="match status" value="1"/>
</dbReference>
<evidence type="ECO:0000256" key="4">
    <source>
        <dbReference type="PIRSR" id="PIRSR000077-4"/>
    </source>
</evidence>
<evidence type="ECO:0000256" key="3">
    <source>
        <dbReference type="PIRSR" id="PIRSR000077-1"/>
    </source>
</evidence>
<evidence type="ECO:0000259" key="5">
    <source>
        <dbReference type="PROSITE" id="PS51352"/>
    </source>
</evidence>
<feature type="site" description="Contributes to redox potential value" evidence="3">
    <location>
        <position position="35"/>
    </location>
</feature>
<keyword evidence="7" id="KW-1185">Reference proteome</keyword>
<feature type="active site" description="Nucleophile" evidence="3">
    <location>
        <position position="34"/>
    </location>
</feature>
<dbReference type="InterPro" id="IPR036249">
    <property type="entry name" value="Thioredoxin-like_sf"/>
</dbReference>
<dbReference type="GO" id="GO:0015035">
    <property type="term" value="F:protein-disulfide reductase activity"/>
    <property type="evidence" value="ECO:0007669"/>
    <property type="project" value="InterPro"/>
</dbReference>
<feature type="disulfide bond" description="Redox-active" evidence="4">
    <location>
        <begin position="34"/>
        <end position="37"/>
    </location>
</feature>
<feature type="active site" description="Nucleophile" evidence="3">
    <location>
        <position position="37"/>
    </location>
</feature>
<evidence type="ECO:0000256" key="2">
    <source>
        <dbReference type="PIRNR" id="PIRNR000077"/>
    </source>
</evidence>
<dbReference type="PRINTS" id="PR00421">
    <property type="entry name" value="THIOREDOXIN"/>
</dbReference>
<dbReference type="InterPro" id="IPR005746">
    <property type="entry name" value="Thioredoxin"/>
</dbReference>
<dbReference type="Proteomes" id="UP001314263">
    <property type="component" value="Unassembled WGS sequence"/>
</dbReference>
<feature type="site" description="Contributes to redox potential value" evidence="3">
    <location>
        <position position="36"/>
    </location>
</feature>
<dbReference type="InterPro" id="IPR013766">
    <property type="entry name" value="Thioredoxin_domain"/>
</dbReference>
<dbReference type="PIRSF" id="PIRSF000077">
    <property type="entry name" value="Thioredoxin"/>
    <property type="match status" value="1"/>
</dbReference>
<dbReference type="Pfam" id="PF00085">
    <property type="entry name" value="Thioredoxin"/>
    <property type="match status" value="1"/>
</dbReference>
<dbReference type="FunFam" id="3.40.30.10:FF:000245">
    <property type="entry name" value="Thioredoxin"/>
    <property type="match status" value="1"/>
</dbReference>
<comment type="caution">
    <text evidence="6">The sequence shown here is derived from an EMBL/GenBank/DDBJ whole genome shotgun (WGS) entry which is preliminary data.</text>
</comment>
<dbReference type="PROSITE" id="PS00194">
    <property type="entry name" value="THIOREDOXIN_1"/>
    <property type="match status" value="1"/>
</dbReference>
<proteinExistence type="inferred from homology"/>
<organism evidence="6 7">
    <name type="scientific">Coccomyxa viridis</name>
    <dbReference type="NCBI Taxonomy" id="1274662"/>
    <lineage>
        <taxon>Eukaryota</taxon>
        <taxon>Viridiplantae</taxon>
        <taxon>Chlorophyta</taxon>
        <taxon>core chlorophytes</taxon>
        <taxon>Trebouxiophyceae</taxon>
        <taxon>Trebouxiophyceae incertae sedis</taxon>
        <taxon>Coccomyxaceae</taxon>
        <taxon>Coccomyxa</taxon>
    </lineage>
</organism>
<dbReference type="SUPFAM" id="SSF52833">
    <property type="entry name" value="Thioredoxin-like"/>
    <property type="match status" value="1"/>
</dbReference>